<feature type="transmembrane region" description="Helical" evidence="8">
    <location>
        <begin position="71"/>
        <end position="94"/>
    </location>
</feature>
<accession>A0ABQ4E5C5</accession>
<evidence type="ECO:0000259" key="9">
    <source>
        <dbReference type="PROSITE" id="PS50928"/>
    </source>
</evidence>
<evidence type="ECO:0000256" key="1">
    <source>
        <dbReference type="ARBA" id="ARBA00004429"/>
    </source>
</evidence>
<evidence type="ECO:0000256" key="6">
    <source>
        <dbReference type="ARBA" id="ARBA00022989"/>
    </source>
</evidence>
<evidence type="ECO:0000256" key="7">
    <source>
        <dbReference type="ARBA" id="ARBA00023136"/>
    </source>
</evidence>
<dbReference type="Pfam" id="PF00528">
    <property type="entry name" value="BPD_transp_1"/>
    <property type="match status" value="1"/>
</dbReference>
<comment type="similarity">
    <text evidence="8">Belongs to the binding-protein-dependent transport system permease family.</text>
</comment>
<feature type="domain" description="ABC transmembrane type-1" evidence="9">
    <location>
        <begin position="71"/>
        <end position="258"/>
    </location>
</feature>
<keyword evidence="11" id="KW-1185">Reference proteome</keyword>
<dbReference type="SUPFAM" id="SSF161098">
    <property type="entry name" value="MetI-like"/>
    <property type="match status" value="1"/>
</dbReference>
<dbReference type="PANTHER" id="PTHR43357">
    <property type="entry name" value="INNER MEMBRANE ABC TRANSPORTER PERMEASE PROTEIN YDCV"/>
    <property type="match status" value="1"/>
</dbReference>
<comment type="subcellular location">
    <subcellularLocation>
        <location evidence="1">Cell inner membrane</location>
        <topology evidence="1">Multi-pass membrane protein</topology>
    </subcellularLocation>
    <subcellularLocation>
        <location evidence="8">Cell membrane</location>
        <topology evidence="8">Multi-pass membrane protein</topology>
    </subcellularLocation>
</comment>
<dbReference type="Proteomes" id="UP000646749">
    <property type="component" value="Unassembled WGS sequence"/>
</dbReference>
<evidence type="ECO:0000256" key="4">
    <source>
        <dbReference type="ARBA" id="ARBA00022519"/>
    </source>
</evidence>
<keyword evidence="4" id="KW-0997">Cell inner membrane</keyword>
<organism evidence="10 11">
    <name type="scientific">Plantactinospora endophytica</name>
    <dbReference type="NCBI Taxonomy" id="673535"/>
    <lineage>
        <taxon>Bacteria</taxon>
        <taxon>Bacillati</taxon>
        <taxon>Actinomycetota</taxon>
        <taxon>Actinomycetes</taxon>
        <taxon>Micromonosporales</taxon>
        <taxon>Micromonosporaceae</taxon>
        <taxon>Plantactinospora</taxon>
    </lineage>
</organism>
<evidence type="ECO:0000256" key="3">
    <source>
        <dbReference type="ARBA" id="ARBA00022475"/>
    </source>
</evidence>
<reference evidence="10 11" key="1">
    <citation type="submission" date="2021-01" db="EMBL/GenBank/DDBJ databases">
        <title>Whole genome shotgun sequence of Plantactinospora endophytica NBRC 110450.</title>
        <authorList>
            <person name="Komaki H."/>
            <person name="Tamura T."/>
        </authorList>
    </citation>
    <scope>NUCLEOTIDE SEQUENCE [LARGE SCALE GENOMIC DNA]</scope>
    <source>
        <strain evidence="10 11">NBRC 110450</strain>
    </source>
</reference>
<keyword evidence="3" id="KW-1003">Cell membrane</keyword>
<gene>
    <name evidence="10" type="ORF">Pen02_48370</name>
</gene>
<dbReference type="Gene3D" id="1.10.3720.10">
    <property type="entry name" value="MetI-like"/>
    <property type="match status" value="1"/>
</dbReference>
<sequence length="274" mass="29961">MAGVIRRRARRQRLFRWVVLTVLGIFFLLPLVAMLEFTTRGAGGGFSAHTWRLLVDWPKLTETYPDLSTGIRASFGLVLLTVALTLVLLVPTVIWVRLRLPRLRRLVEFLCLLPLTIPAIVLVVGLAPVYAWVTYFLGGSPLTLTFAYTVLVLPYAYRSVDAGLSAIDVRTLAEAARSLGAGWPTVIWRVVLPNIRSAVLSAAFLTVALVLGEFTIASLLNRTNLQVAVNLLGKSSATMSVAVSLAALLLAFVLLLLLSLVGDGRRRTLKKEIS</sequence>
<evidence type="ECO:0000313" key="11">
    <source>
        <dbReference type="Proteomes" id="UP000646749"/>
    </source>
</evidence>
<keyword evidence="5 8" id="KW-0812">Transmembrane</keyword>
<keyword evidence="2 8" id="KW-0813">Transport</keyword>
<protein>
    <submittedName>
        <fullName evidence="10">ABC transporter permease</fullName>
    </submittedName>
</protein>
<evidence type="ECO:0000313" key="10">
    <source>
        <dbReference type="EMBL" id="GIG89901.1"/>
    </source>
</evidence>
<proteinExistence type="inferred from homology"/>
<dbReference type="RefSeq" id="WP_203868344.1">
    <property type="nucleotide sequence ID" value="NZ_BONW01000022.1"/>
</dbReference>
<feature type="transmembrane region" description="Helical" evidence="8">
    <location>
        <begin position="240"/>
        <end position="261"/>
    </location>
</feature>
<dbReference type="PANTHER" id="PTHR43357:SF4">
    <property type="entry name" value="INNER MEMBRANE ABC TRANSPORTER PERMEASE PROTEIN YDCV"/>
    <property type="match status" value="1"/>
</dbReference>
<dbReference type="InterPro" id="IPR035906">
    <property type="entry name" value="MetI-like_sf"/>
</dbReference>
<evidence type="ECO:0000256" key="5">
    <source>
        <dbReference type="ARBA" id="ARBA00022692"/>
    </source>
</evidence>
<dbReference type="PROSITE" id="PS50928">
    <property type="entry name" value="ABC_TM1"/>
    <property type="match status" value="1"/>
</dbReference>
<evidence type="ECO:0000256" key="8">
    <source>
        <dbReference type="RuleBase" id="RU363032"/>
    </source>
</evidence>
<keyword evidence="6 8" id="KW-1133">Transmembrane helix</keyword>
<dbReference type="EMBL" id="BONW01000022">
    <property type="protein sequence ID" value="GIG89901.1"/>
    <property type="molecule type" value="Genomic_DNA"/>
</dbReference>
<feature type="transmembrane region" description="Helical" evidence="8">
    <location>
        <begin position="198"/>
        <end position="220"/>
    </location>
</feature>
<feature type="transmembrane region" description="Helical" evidence="8">
    <location>
        <begin position="133"/>
        <end position="157"/>
    </location>
</feature>
<feature type="transmembrane region" description="Helical" evidence="8">
    <location>
        <begin position="106"/>
        <end position="127"/>
    </location>
</feature>
<keyword evidence="7 8" id="KW-0472">Membrane</keyword>
<name>A0ABQ4E5C5_9ACTN</name>
<comment type="caution">
    <text evidence="10">The sequence shown here is derived from an EMBL/GenBank/DDBJ whole genome shotgun (WGS) entry which is preliminary data.</text>
</comment>
<dbReference type="InterPro" id="IPR000515">
    <property type="entry name" value="MetI-like"/>
</dbReference>
<dbReference type="CDD" id="cd06261">
    <property type="entry name" value="TM_PBP2"/>
    <property type="match status" value="1"/>
</dbReference>
<evidence type="ECO:0000256" key="2">
    <source>
        <dbReference type="ARBA" id="ARBA00022448"/>
    </source>
</evidence>